<proteinExistence type="predicted"/>
<sequence>MNPIHQVLLIRPGKKLNNNFIMHTSKLRIGSRKGHIQLVLTNVKHIHVTAKFAFNTKVFIT</sequence>
<evidence type="ECO:0000313" key="1">
    <source>
        <dbReference type="EMBL" id="SVD07979.1"/>
    </source>
</evidence>
<name>A0A382SDP3_9ZZZZ</name>
<dbReference type="EMBL" id="UINC01128310">
    <property type="protein sequence ID" value="SVD07979.1"/>
    <property type="molecule type" value="Genomic_DNA"/>
</dbReference>
<gene>
    <name evidence="1" type="ORF">METZ01_LOCUS360833</name>
</gene>
<dbReference type="AlphaFoldDB" id="A0A382SDP3"/>
<organism evidence="1">
    <name type="scientific">marine metagenome</name>
    <dbReference type="NCBI Taxonomy" id="408172"/>
    <lineage>
        <taxon>unclassified sequences</taxon>
        <taxon>metagenomes</taxon>
        <taxon>ecological metagenomes</taxon>
    </lineage>
</organism>
<accession>A0A382SDP3</accession>
<reference evidence="1" key="1">
    <citation type="submission" date="2018-05" db="EMBL/GenBank/DDBJ databases">
        <authorList>
            <person name="Lanie J.A."/>
            <person name="Ng W.-L."/>
            <person name="Kazmierczak K.M."/>
            <person name="Andrzejewski T.M."/>
            <person name="Davidsen T.M."/>
            <person name="Wayne K.J."/>
            <person name="Tettelin H."/>
            <person name="Glass J.I."/>
            <person name="Rusch D."/>
            <person name="Podicherti R."/>
            <person name="Tsui H.-C.T."/>
            <person name="Winkler M.E."/>
        </authorList>
    </citation>
    <scope>NUCLEOTIDE SEQUENCE</scope>
</reference>
<protein>
    <submittedName>
        <fullName evidence="1">Uncharacterized protein</fullName>
    </submittedName>
</protein>